<comment type="caution">
    <text evidence="2">The sequence shown here is derived from an EMBL/GenBank/DDBJ whole genome shotgun (WGS) entry which is preliminary data.</text>
</comment>
<evidence type="ECO:0000313" key="3">
    <source>
        <dbReference type="Proteomes" id="UP000282985"/>
    </source>
</evidence>
<protein>
    <submittedName>
        <fullName evidence="2">Uncharacterized protein</fullName>
    </submittedName>
</protein>
<keyword evidence="1" id="KW-0472">Membrane</keyword>
<organism evidence="2 3">
    <name type="scientific">Ancylomarina longa</name>
    <dbReference type="NCBI Taxonomy" id="2487017"/>
    <lineage>
        <taxon>Bacteria</taxon>
        <taxon>Pseudomonadati</taxon>
        <taxon>Bacteroidota</taxon>
        <taxon>Bacteroidia</taxon>
        <taxon>Marinilabiliales</taxon>
        <taxon>Marinifilaceae</taxon>
        <taxon>Ancylomarina</taxon>
    </lineage>
</organism>
<keyword evidence="1" id="KW-1133">Transmembrane helix</keyword>
<keyword evidence="1" id="KW-0812">Transmembrane</keyword>
<proteinExistence type="predicted"/>
<gene>
    <name evidence="2" type="ORF">DLK05_04650</name>
</gene>
<dbReference type="RefSeq" id="WP_127342830.1">
    <property type="nucleotide sequence ID" value="NZ_RJJX01000004.1"/>
</dbReference>
<keyword evidence="3" id="KW-1185">Reference proteome</keyword>
<accession>A0A434AX54</accession>
<evidence type="ECO:0000256" key="1">
    <source>
        <dbReference type="SAM" id="Phobius"/>
    </source>
</evidence>
<sequence>MENNDMNLVPQTGPVAGEPAKSKVDLFSGEHTTSLIVGVLFIIVFIGLIIYVSVKTSYVNLILNGFFSLLSLLGGFFAGSQINKK</sequence>
<feature type="transmembrane region" description="Helical" evidence="1">
    <location>
        <begin position="35"/>
        <end position="54"/>
    </location>
</feature>
<name>A0A434AX54_9BACT</name>
<dbReference type="AlphaFoldDB" id="A0A434AX54"/>
<dbReference type="Proteomes" id="UP000282985">
    <property type="component" value="Unassembled WGS sequence"/>
</dbReference>
<evidence type="ECO:0000313" key="2">
    <source>
        <dbReference type="EMBL" id="RUT79112.1"/>
    </source>
</evidence>
<dbReference type="EMBL" id="RJJX01000004">
    <property type="protein sequence ID" value="RUT79112.1"/>
    <property type="molecule type" value="Genomic_DNA"/>
</dbReference>
<feature type="transmembrane region" description="Helical" evidence="1">
    <location>
        <begin position="61"/>
        <end position="82"/>
    </location>
</feature>
<reference evidence="2 3" key="1">
    <citation type="submission" date="2018-11" db="EMBL/GenBank/DDBJ databases">
        <title>Parancylomarina longa gen. nov., sp. nov., isolated from sediments of southern Okinawa.</title>
        <authorList>
            <person name="Fu T."/>
        </authorList>
    </citation>
    <scope>NUCLEOTIDE SEQUENCE [LARGE SCALE GENOMIC DNA]</scope>
    <source>
        <strain evidence="2 3">T3-2 S1-C</strain>
    </source>
</reference>